<proteinExistence type="predicted"/>
<keyword evidence="2" id="KW-1185">Reference proteome</keyword>
<dbReference type="AlphaFoldDB" id="A0A0C3GMY8"/>
<evidence type="ECO:0000313" key="1">
    <source>
        <dbReference type="EMBL" id="KIM91886.1"/>
    </source>
</evidence>
<organism evidence="1 2">
    <name type="scientific">Piloderma croceum (strain F 1598)</name>
    <dbReference type="NCBI Taxonomy" id="765440"/>
    <lineage>
        <taxon>Eukaryota</taxon>
        <taxon>Fungi</taxon>
        <taxon>Dikarya</taxon>
        <taxon>Basidiomycota</taxon>
        <taxon>Agaricomycotina</taxon>
        <taxon>Agaricomycetes</taxon>
        <taxon>Agaricomycetidae</taxon>
        <taxon>Atheliales</taxon>
        <taxon>Atheliaceae</taxon>
        <taxon>Piloderma</taxon>
    </lineage>
</organism>
<dbReference type="InParanoid" id="A0A0C3GMY8"/>
<name>A0A0C3GMY8_PILCF</name>
<reference evidence="1 2" key="1">
    <citation type="submission" date="2014-04" db="EMBL/GenBank/DDBJ databases">
        <authorList>
            <consortium name="DOE Joint Genome Institute"/>
            <person name="Kuo A."/>
            <person name="Tarkka M."/>
            <person name="Buscot F."/>
            <person name="Kohler A."/>
            <person name="Nagy L.G."/>
            <person name="Floudas D."/>
            <person name="Copeland A."/>
            <person name="Barry K.W."/>
            <person name="Cichocki N."/>
            <person name="Veneault-Fourrey C."/>
            <person name="LaButti K."/>
            <person name="Lindquist E.A."/>
            <person name="Lipzen A."/>
            <person name="Lundell T."/>
            <person name="Morin E."/>
            <person name="Murat C."/>
            <person name="Sun H."/>
            <person name="Tunlid A."/>
            <person name="Henrissat B."/>
            <person name="Grigoriev I.V."/>
            <person name="Hibbett D.S."/>
            <person name="Martin F."/>
            <person name="Nordberg H.P."/>
            <person name="Cantor M.N."/>
            <person name="Hua S.X."/>
        </authorList>
    </citation>
    <scope>NUCLEOTIDE SEQUENCE [LARGE SCALE GENOMIC DNA]</scope>
    <source>
        <strain evidence="1 2">F 1598</strain>
    </source>
</reference>
<dbReference type="EMBL" id="KN832970">
    <property type="protein sequence ID" value="KIM91886.1"/>
    <property type="molecule type" value="Genomic_DNA"/>
</dbReference>
<dbReference type="Proteomes" id="UP000054166">
    <property type="component" value="Unassembled WGS sequence"/>
</dbReference>
<accession>A0A0C3GMY8</accession>
<dbReference type="HOGENOM" id="CLU_056417_1_0_1"/>
<protein>
    <submittedName>
        <fullName evidence="1">Uncharacterized protein</fullName>
    </submittedName>
</protein>
<sequence>MNTFESYLLLPSTLDSADDADDSQFLFQHPQTPLPTEPTYTDLTPSHLESVLPTVLSGTPTDLINPMSMFYASEGIAKVWDNFLQTNAQGRNSSFHAKDYYVVRAVSPYFMLHPTKLSAWFITWSGTAGKDNPSGMSRLIIGTPLHLEDITICTHTCALEFHVYHCVLGLPFLRQGSLLLYACSFVSRSPNDTQVLYSVLIRSLDLSVGYCLRGSSLLGGYTFYYTNPHVFTCETIPHAEDPVSTIVAILDYHTTKAGRYLTIQLNTFNQEMVLGYPNLAKPPRHI</sequence>
<gene>
    <name evidence="1" type="ORF">PILCRDRAFT_61</name>
</gene>
<evidence type="ECO:0000313" key="2">
    <source>
        <dbReference type="Proteomes" id="UP000054166"/>
    </source>
</evidence>
<reference evidence="2" key="2">
    <citation type="submission" date="2015-01" db="EMBL/GenBank/DDBJ databases">
        <title>Evolutionary Origins and Diversification of the Mycorrhizal Mutualists.</title>
        <authorList>
            <consortium name="DOE Joint Genome Institute"/>
            <consortium name="Mycorrhizal Genomics Consortium"/>
            <person name="Kohler A."/>
            <person name="Kuo A."/>
            <person name="Nagy L.G."/>
            <person name="Floudas D."/>
            <person name="Copeland A."/>
            <person name="Barry K.W."/>
            <person name="Cichocki N."/>
            <person name="Veneault-Fourrey C."/>
            <person name="LaButti K."/>
            <person name="Lindquist E.A."/>
            <person name="Lipzen A."/>
            <person name="Lundell T."/>
            <person name="Morin E."/>
            <person name="Murat C."/>
            <person name="Riley R."/>
            <person name="Ohm R."/>
            <person name="Sun H."/>
            <person name="Tunlid A."/>
            <person name="Henrissat B."/>
            <person name="Grigoriev I.V."/>
            <person name="Hibbett D.S."/>
            <person name="Martin F."/>
        </authorList>
    </citation>
    <scope>NUCLEOTIDE SEQUENCE [LARGE SCALE GENOMIC DNA]</scope>
    <source>
        <strain evidence="2">F 1598</strain>
    </source>
</reference>